<evidence type="ECO:0000313" key="3">
    <source>
        <dbReference type="Proteomes" id="UP001602245"/>
    </source>
</evidence>
<keyword evidence="1" id="KW-1133">Transmembrane helix</keyword>
<dbReference type="SUPFAM" id="SSF49785">
    <property type="entry name" value="Galactose-binding domain-like"/>
    <property type="match status" value="1"/>
</dbReference>
<keyword evidence="1" id="KW-0472">Membrane</keyword>
<evidence type="ECO:0000256" key="1">
    <source>
        <dbReference type="SAM" id="Phobius"/>
    </source>
</evidence>
<accession>A0ABW6WKI0</accession>
<dbReference type="RefSeq" id="WP_157296286.1">
    <property type="nucleotide sequence ID" value="NZ_JBIAZU010000005.1"/>
</dbReference>
<keyword evidence="3" id="KW-1185">Reference proteome</keyword>
<feature type="transmembrane region" description="Helical" evidence="1">
    <location>
        <begin position="20"/>
        <end position="40"/>
    </location>
</feature>
<dbReference type="InterPro" id="IPR008979">
    <property type="entry name" value="Galactose-bd-like_sf"/>
</dbReference>
<keyword evidence="1" id="KW-0812">Transmembrane</keyword>
<proteinExistence type="predicted"/>
<gene>
    <name evidence="2" type="ORF">ACFY35_30635</name>
</gene>
<name>A0ABW6WKI0_9ACTN</name>
<reference evidence="2 3" key="1">
    <citation type="submission" date="2024-10" db="EMBL/GenBank/DDBJ databases">
        <title>The Natural Products Discovery Center: Release of the First 8490 Sequenced Strains for Exploring Actinobacteria Biosynthetic Diversity.</title>
        <authorList>
            <person name="Kalkreuter E."/>
            <person name="Kautsar S.A."/>
            <person name="Yang D."/>
            <person name="Bader C.D."/>
            <person name="Teijaro C.N."/>
            <person name="Fluegel L."/>
            <person name="Davis C.M."/>
            <person name="Simpson J.R."/>
            <person name="Lauterbach L."/>
            <person name="Steele A.D."/>
            <person name="Gui C."/>
            <person name="Meng S."/>
            <person name="Li G."/>
            <person name="Viehrig K."/>
            <person name="Ye F."/>
            <person name="Su P."/>
            <person name="Kiefer A.F."/>
            <person name="Nichols A."/>
            <person name="Cepeda A.J."/>
            <person name="Yan W."/>
            <person name="Fan B."/>
            <person name="Jiang Y."/>
            <person name="Adhikari A."/>
            <person name="Zheng C.-J."/>
            <person name="Schuster L."/>
            <person name="Cowan T.M."/>
            <person name="Smanski M.J."/>
            <person name="Chevrette M.G."/>
            <person name="De Carvalho L.P.S."/>
            <person name="Shen B."/>
        </authorList>
    </citation>
    <scope>NUCLEOTIDE SEQUENCE [LARGE SCALE GENOMIC DNA]</scope>
    <source>
        <strain evidence="2 3">NPDC000087</strain>
    </source>
</reference>
<comment type="caution">
    <text evidence="2">The sequence shown here is derived from an EMBL/GenBank/DDBJ whole genome shotgun (WGS) entry which is preliminary data.</text>
</comment>
<evidence type="ECO:0000313" key="2">
    <source>
        <dbReference type="EMBL" id="MFF5293812.1"/>
    </source>
</evidence>
<dbReference type="EMBL" id="JBIAZU010000005">
    <property type="protein sequence ID" value="MFF5293812.1"/>
    <property type="molecule type" value="Genomic_DNA"/>
</dbReference>
<protein>
    <submittedName>
        <fullName evidence="2">Uncharacterized protein</fullName>
    </submittedName>
</protein>
<sequence>MTHGILPDTARPSRRRSQWLGLTAVTVAIAVAAIVVPPLITPHHRAQPPAVASAAPSTSLAQPVAATSSPARFAPITVEAEDPHNTVSGGAAATECATCHGGGRVRYICLACRVVVRTTMPVSGRRTVTVIYEADGPRSLKVGVNDTRAAGWPVTGPGWTTQRSFHFTADLPAGPLRLTLFNDESPAPDVDAVIIS</sequence>
<organism evidence="2 3">
    <name type="scientific">Paractinoplanes globisporus</name>
    <dbReference type="NCBI Taxonomy" id="113565"/>
    <lineage>
        <taxon>Bacteria</taxon>
        <taxon>Bacillati</taxon>
        <taxon>Actinomycetota</taxon>
        <taxon>Actinomycetes</taxon>
        <taxon>Micromonosporales</taxon>
        <taxon>Micromonosporaceae</taxon>
        <taxon>Paractinoplanes</taxon>
    </lineage>
</organism>
<dbReference type="Proteomes" id="UP001602245">
    <property type="component" value="Unassembled WGS sequence"/>
</dbReference>
<dbReference type="Gene3D" id="2.60.120.260">
    <property type="entry name" value="Galactose-binding domain-like"/>
    <property type="match status" value="1"/>
</dbReference>